<dbReference type="Proteomes" id="UP000000442">
    <property type="component" value="Chromosome"/>
</dbReference>
<organism evidence="2 3">
    <name type="scientific">Desulforapulum autotrophicum (strain ATCC 43914 / DSM 3382 / VKM B-1955 / HRM2)</name>
    <name type="common">Desulfobacterium autotrophicum</name>
    <dbReference type="NCBI Taxonomy" id="177437"/>
    <lineage>
        <taxon>Bacteria</taxon>
        <taxon>Pseudomonadati</taxon>
        <taxon>Thermodesulfobacteriota</taxon>
        <taxon>Desulfobacteria</taxon>
        <taxon>Desulfobacterales</taxon>
        <taxon>Desulfobacteraceae</taxon>
        <taxon>Desulforapulum</taxon>
    </lineage>
</organism>
<evidence type="ECO:0000313" key="2">
    <source>
        <dbReference type="EMBL" id="ACN17629.1"/>
    </source>
</evidence>
<protein>
    <submittedName>
        <fullName evidence="2">Uncharacterized protein</fullName>
    </submittedName>
</protein>
<dbReference type="AlphaFoldDB" id="C0QG50"/>
<evidence type="ECO:0000313" key="3">
    <source>
        <dbReference type="Proteomes" id="UP000000442"/>
    </source>
</evidence>
<dbReference type="HOGENOM" id="CLU_2698571_0_0_7"/>
<dbReference type="KEGG" id="dat:HRM2_45730"/>
<dbReference type="eggNOG" id="ENOG502ZE9N">
    <property type="taxonomic scope" value="Bacteria"/>
</dbReference>
<name>C0QG50_DESAH</name>
<gene>
    <name evidence="2" type="ordered locus">HRM2_45730</name>
</gene>
<proteinExistence type="predicted"/>
<keyword evidence="3" id="KW-1185">Reference proteome</keyword>
<accession>C0QG50</accession>
<dbReference type="EMBL" id="CP001087">
    <property type="protein sequence ID" value="ACN17629.1"/>
    <property type="molecule type" value="Genomic_DNA"/>
</dbReference>
<sequence>MDRSNEDVNPSMYQSVDGGADSSGLVDYYCPHCKGKLFRGKVTELKMVCPHCNILVRSSGAQDLELAGEPEEQ</sequence>
<feature type="region of interest" description="Disordered" evidence="1">
    <location>
        <begin position="1"/>
        <end position="21"/>
    </location>
</feature>
<reference evidence="2 3" key="1">
    <citation type="journal article" date="2009" name="Environ. Microbiol.">
        <title>Genome sequence of Desulfobacterium autotrophicum HRM2, a marine sulfate reducer oxidizing organic carbon completely to carbon dioxide.</title>
        <authorList>
            <person name="Strittmatter A.W."/>
            <person name="Liesegang H."/>
            <person name="Rabus R."/>
            <person name="Decker I."/>
            <person name="Amann J."/>
            <person name="Andres S."/>
            <person name="Henne A."/>
            <person name="Fricke W.F."/>
            <person name="Martinez-Arias R."/>
            <person name="Bartels D."/>
            <person name="Goesmann A."/>
            <person name="Krause L."/>
            <person name="Puehler A."/>
            <person name="Klenk H.P."/>
            <person name="Richter M."/>
            <person name="Schuler M."/>
            <person name="Gloeckner F.O."/>
            <person name="Meyerdierks A."/>
            <person name="Gottschalk G."/>
            <person name="Amann R."/>
        </authorList>
    </citation>
    <scope>NUCLEOTIDE SEQUENCE [LARGE SCALE GENOMIC DNA]</scope>
    <source>
        <strain evidence="3">ATCC 43914 / DSM 3382 / HRM2</strain>
    </source>
</reference>
<dbReference type="STRING" id="177437.HRM2_45730"/>
<evidence type="ECO:0000256" key="1">
    <source>
        <dbReference type="SAM" id="MobiDB-lite"/>
    </source>
</evidence>